<evidence type="ECO:0000259" key="4">
    <source>
        <dbReference type="PROSITE" id="PS00022"/>
    </source>
</evidence>
<dbReference type="Proteomes" id="UP001347796">
    <property type="component" value="Unassembled WGS sequence"/>
</dbReference>
<evidence type="ECO:0000256" key="1">
    <source>
        <dbReference type="SAM" id="MobiDB-lite"/>
    </source>
</evidence>
<feature type="region of interest" description="Disordered" evidence="1">
    <location>
        <begin position="126"/>
        <end position="168"/>
    </location>
</feature>
<feature type="chain" id="PRO_5042942853" description="EGF-like domain-containing protein" evidence="3">
    <location>
        <begin position="18"/>
        <end position="585"/>
    </location>
</feature>
<proteinExistence type="predicted"/>
<protein>
    <recommendedName>
        <fullName evidence="4">EGF-like domain-containing protein</fullName>
    </recommendedName>
</protein>
<accession>A0AAN8IV79</accession>
<keyword evidence="2" id="KW-1133">Transmembrane helix</keyword>
<reference evidence="5 6" key="1">
    <citation type="submission" date="2024-01" db="EMBL/GenBank/DDBJ databases">
        <title>The genome of the rayed Mediterranean limpet Patella caerulea (Linnaeus, 1758).</title>
        <authorList>
            <person name="Anh-Thu Weber A."/>
            <person name="Halstead-Nussloch G."/>
        </authorList>
    </citation>
    <scope>NUCLEOTIDE SEQUENCE [LARGE SCALE GENOMIC DNA]</scope>
    <source>
        <strain evidence="5">AATW-2023a</strain>
        <tissue evidence="5">Whole specimen</tissue>
    </source>
</reference>
<sequence>MNLRIILIVSFFVNIFADQSKWFIHDDTKEWNDDDGVDFMSQELLLPVKTKNVQKPKPVKVTGPAKPKINQLKTETVQSKPATDSKKTIKKASNVPSVGKRNLVIDDDELSSHEFIIVDHSKTKPNVVPSAKKIPVKSQSVSSHNAAKSKTKPSPVSKTNVSPDSPCSDKDVNCLLAKEELLAHSKKAAVAPRVVFIPSVKTTTPEPKAAVQAHRVADNIVNAGEHAQRHLLIVEHEVNDESDEDILNSINDEQVRRYRRQVTGGGDGGSGAGFFEETTSALPATDLEFSISQTITLETIVEGPLSGADKALYSAAFKKELERLYGFFPGFKRIDIKDVTLNADRKPQVQYSIVLDASKIGAFGNTPEDRLASILGSINKAGNVFENANPILGNNIIPPVFNLAEFNQTVTLLLSDVCNADSPCPVGYMCTANKTDTGEYSDDTVCMHACYFTKLNVLCQNNAICSLDNNNEPYCQCGTSHSGLFCENEGAQTSDSLSTAEVIGITTGTLLAVAACASCCFFLLFCRKKSGKDMEYSYYGDDDNLMEGYMDQASNLGISNMYIDRPRVSIQPLDIYNDPKLGAHA</sequence>
<comment type="caution">
    <text evidence="5">The sequence shown here is derived from an EMBL/GenBank/DDBJ whole genome shotgun (WGS) entry which is preliminary data.</text>
</comment>
<organism evidence="5 6">
    <name type="scientific">Patella caerulea</name>
    <name type="common">Rayed Mediterranean limpet</name>
    <dbReference type="NCBI Taxonomy" id="87958"/>
    <lineage>
        <taxon>Eukaryota</taxon>
        <taxon>Metazoa</taxon>
        <taxon>Spiralia</taxon>
        <taxon>Lophotrochozoa</taxon>
        <taxon>Mollusca</taxon>
        <taxon>Gastropoda</taxon>
        <taxon>Patellogastropoda</taxon>
        <taxon>Patelloidea</taxon>
        <taxon>Patellidae</taxon>
        <taxon>Patella</taxon>
    </lineage>
</organism>
<keyword evidence="2" id="KW-0812">Transmembrane</keyword>
<dbReference type="InterPro" id="IPR000742">
    <property type="entry name" value="EGF"/>
</dbReference>
<evidence type="ECO:0000313" key="5">
    <source>
        <dbReference type="EMBL" id="KAK6165780.1"/>
    </source>
</evidence>
<feature type="transmembrane region" description="Helical" evidence="2">
    <location>
        <begin position="502"/>
        <end position="525"/>
    </location>
</feature>
<feature type="compositionally biased region" description="Polar residues" evidence="1">
    <location>
        <begin position="137"/>
        <end position="146"/>
    </location>
</feature>
<feature type="signal peptide" evidence="3">
    <location>
        <begin position="1"/>
        <end position="17"/>
    </location>
</feature>
<name>A0AAN8IV79_PATCE</name>
<feature type="domain" description="EGF-like" evidence="4">
    <location>
        <begin position="475"/>
        <end position="486"/>
    </location>
</feature>
<dbReference type="AlphaFoldDB" id="A0AAN8IV79"/>
<keyword evidence="6" id="KW-1185">Reference proteome</keyword>
<dbReference type="EMBL" id="JAZGQO010000021">
    <property type="protein sequence ID" value="KAK6165780.1"/>
    <property type="molecule type" value="Genomic_DNA"/>
</dbReference>
<evidence type="ECO:0000256" key="2">
    <source>
        <dbReference type="SAM" id="Phobius"/>
    </source>
</evidence>
<keyword evidence="2" id="KW-0472">Membrane</keyword>
<evidence type="ECO:0000256" key="3">
    <source>
        <dbReference type="SAM" id="SignalP"/>
    </source>
</evidence>
<gene>
    <name evidence="5" type="ORF">SNE40_022632</name>
</gene>
<dbReference type="PROSITE" id="PS00022">
    <property type="entry name" value="EGF_1"/>
    <property type="match status" value="1"/>
</dbReference>
<keyword evidence="3" id="KW-0732">Signal</keyword>
<evidence type="ECO:0000313" key="6">
    <source>
        <dbReference type="Proteomes" id="UP001347796"/>
    </source>
</evidence>